<keyword evidence="2 4" id="KW-0808">Transferase</keyword>
<dbReference type="SUPFAM" id="SSF55729">
    <property type="entry name" value="Acyl-CoA N-acyltransferases (Nat)"/>
    <property type="match status" value="1"/>
</dbReference>
<dbReference type="SUPFAM" id="SSF55718">
    <property type="entry name" value="SCP-like"/>
    <property type="match status" value="1"/>
</dbReference>
<dbReference type="Gene3D" id="3.30.1050.10">
    <property type="entry name" value="SCP2 sterol-binding domain"/>
    <property type="match status" value="1"/>
</dbReference>
<gene>
    <name evidence="6" type="ORF">GCM10009550_16910</name>
</gene>
<comment type="caution">
    <text evidence="4">Lacks conserved residue(s) required for the propagation of feature annotation.</text>
</comment>
<feature type="active site" description="Proton donor" evidence="4">
    <location>
        <position position="126"/>
    </location>
</feature>
<dbReference type="Pfam" id="PF13530">
    <property type="entry name" value="SCP2_2"/>
    <property type="match status" value="1"/>
</dbReference>
<dbReference type="InterPro" id="IPR022902">
    <property type="entry name" value="NAcTrfase_Eis"/>
</dbReference>
<sequence>MGVEIRLIEQDDQDVARWWEARSIGYLGPPTAGAHDVAYMHEILDFARTWGAFEDGRCVMSYRSFDHEVTAPGGALVPSSAVSAVTVSPTHRRRGLLTRMIEPDLRRAKDAGMPMASLIAAEYPIYGRYGFGPAAWLTDFRVDTLRAMRHGAPPGPEDGGRTVLVDAERVRKEGPQLHERLRRQHHGFVTRPEGWWRKLTGDYRPSGTTWQEPYYVLHLAADGSVDGLAAYTAVEAWKDGMADGDLHVRDLLAATPAAERSLWHYLCSVDWVTRVHAPSRAPDDLLPLLVGDARAAVTTACTDHLWLRPLDVPAMLTARAYPAAGRLVLDVRDEAGLAQGRFLLEAGPDGASCAPTPLGADLTVPVSALGSLYLGDESAVRLAALGRLDEERPGAAAAADTLLRASRRAWCPDIF</sequence>
<keyword evidence="3 4" id="KW-0012">Acyltransferase</keyword>
<dbReference type="RefSeq" id="WP_344238520.1">
    <property type="nucleotide sequence ID" value="NZ_BAAAHH010000004.1"/>
</dbReference>
<feature type="binding site" evidence="4">
    <location>
        <begin position="93"/>
        <end position="98"/>
    </location>
    <ligand>
        <name>acetyl-CoA</name>
        <dbReference type="ChEBI" id="CHEBI:57288"/>
    </ligand>
</feature>
<evidence type="ECO:0000256" key="3">
    <source>
        <dbReference type="ARBA" id="ARBA00023315"/>
    </source>
</evidence>
<dbReference type="PROSITE" id="PS51186">
    <property type="entry name" value="GNAT"/>
    <property type="match status" value="1"/>
</dbReference>
<dbReference type="InterPro" id="IPR016181">
    <property type="entry name" value="Acyl_CoA_acyltransferase"/>
</dbReference>
<dbReference type="InterPro" id="IPR000182">
    <property type="entry name" value="GNAT_dom"/>
</dbReference>
<dbReference type="EMBL" id="BAAAHH010000004">
    <property type="protein sequence ID" value="GAA0944250.1"/>
    <property type="molecule type" value="Genomic_DNA"/>
</dbReference>
<proteinExistence type="inferred from homology"/>
<comment type="subunit">
    <text evidence="4">Homohexamer; trimer of dimers.</text>
</comment>
<feature type="active site" description="Proton acceptor; via carboxylate" evidence="4">
    <location>
        <position position="415"/>
    </location>
</feature>
<protein>
    <submittedName>
        <fullName evidence="6">GNAT family N-acetyltransferase</fullName>
    </submittedName>
</protein>
<dbReference type="InterPro" id="IPR041380">
    <property type="entry name" value="Acetyltransf_17"/>
</dbReference>
<dbReference type="Proteomes" id="UP001500665">
    <property type="component" value="Unassembled WGS sequence"/>
</dbReference>
<evidence type="ECO:0000259" key="5">
    <source>
        <dbReference type="PROSITE" id="PS51186"/>
    </source>
</evidence>
<evidence type="ECO:0000256" key="2">
    <source>
        <dbReference type="ARBA" id="ARBA00022679"/>
    </source>
</evidence>
<dbReference type="InterPro" id="IPR051554">
    <property type="entry name" value="Acetyltransferase_Eis"/>
</dbReference>
<dbReference type="Gene3D" id="3.40.630.30">
    <property type="match status" value="2"/>
</dbReference>
<comment type="similarity">
    <text evidence="1 4">Belongs to the acetyltransferase Eis family.</text>
</comment>
<feature type="domain" description="N-acetyltransferase" evidence="5">
    <location>
        <begin position="3"/>
        <end position="153"/>
    </location>
</feature>
<organism evidence="6 7">
    <name type="scientific">Actinocorallia libanotica</name>
    <dbReference type="NCBI Taxonomy" id="46162"/>
    <lineage>
        <taxon>Bacteria</taxon>
        <taxon>Bacillati</taxon>
        <taxon>Actinomycetota</taxon>
        <taxon>Actinomycetes</taxon>
        <taxon>Streptosporangiales</taxon>
        <taxon>Thermomonosporaceae</taxon>
        <taxon>Actinocorallia</taxon>
    </lineage>
</organism>
<feature type="binding site" evidence="4">
    <location>
        <begin position="85"/>
        <end position="87"/>
    </location>
    <ligand>
        <name>acetyl-CoA</name>
        <dbReference type="ChEBI" id="CHEBI:57288"/>
    </ligand>
</feature>
<evidence type="ECO:0000256" key="1">
    <source>
        <dbReference type="ARBA" id="ARBA00009213"/>
    </source>
</evidence>
<dbReference type="Pfam" id="PF17668">
    <property type="entry name" value="Acetyltransf_17"/>
    <property type="match status" value="1"/>
</dbReference>
<evidence type="ECO:0000256" key="4">
    <source>
        <dbReference type="HAMAP-Rule" id="MF_01812"/>
    </source>
</evidence>
<dbReference type="InterPro" id="IPR025559">
    <property type="entry name" value="Eis_dom"/>
</dbReference>
<evidence type="ECO:0000313" key="6">
    <source>
        <dbReference type="EMBL" id="GAA0944250.1"/>
    </source>
</evidence>
<dbReference type="PANTHER" id="PTHR37817">
    <property type="entry name" value="N-ACETYLTRANSFERASE EIS"/>
    <property type="match status" value="1"/>
</dbReference>
<comment type="caution">
    <text evidence="6">The sequence shown here is derived from an EMBL/GenBank/DDBJ whole genome shotgun (WGS) entry which is preliminary data.</text>
</comment>
<keyword evidence="7" id="KW-1185">Reference proteome</keyword>
<dbReference type="HAMAP" id="MF_01812">
    <property type="entry name" value="Eis"/>
    <property type="match status" value="1"/>
</dbReference>
<evidence type="ECO:0000313" key="7">
    <source>
        <dbReference type="Proteomes" id="UP001500665"/>
    </source>
</evidence>
<reference evidence="6 7" key="1">
    <citation type="journal article" date="2019" name="Int. J. Syst. Evol. Microbiol.">
        <title>The Global Catalogue of Microorganisms (GCM) 10K type strain sequencing project: providing services to taxonomists for standard genome sequencing and annotation.</title>
        <authorList>
            <consortium name="The Broad Institute Genomics Platform"/>
            <consortium name="The Broad Institute Genome Sequencing Center for Infectious Disease"/>
            <person name="Wu L."/>
            <person name="Ma J."/>
        </authorList>
    </citation>
    <scope>NUCLEOTIDE SEQUENCE [LARGE SCALE GENOMIC DNA]</scope>
    <source>
        <strain evidence="6 7">JCM 10696</strain>
    </source>
</reference>
<name>A0ABN1QLV0_9ACTN</name>
<dbReference type="NCBIfam" id="NF002367">
    <property type="entry name" value="PRK01346.1-4"/>
    <property type="match status" value="1"/>
</dbReference>
<dbReference type="InterPro" id="IPR036527">
    <property type="entry name" value="SCP2_sterol-bd_dom_sf"/>
</dbReference>
<dbReference type="Pfam" id="PF13527">
    <property type="entry name" value="Acetyltransf_9"/>
    <property type="match status" value="1"/>
</dbReference>
<accession>A0ABN1QLV0</accession>
<dbReference type="PANTHER" id="PTHR37817:SF1">
    <property type="entry name" value="N-ACETYLTRANSFERASE EIS"/>
    <property type="match status" value="1"/>
</dbReference>